<dbReference type="PANTHER" id="PTHR15600">
    <property type="entry name" value="SACSIN"/>
    <property type="match status" value="1"/>
</dbReference>
<evidence type="ECO:0000313" key="2">
    <source>
        <dbReference type="Proteomes" id="UP001159427"/>
    </source>
</evidence>
<proteinExistence type="predicted"/>
<feature type="non-terminal residue" evidence="1">
    <location>
        <position position="619"/>
    </location>
</feature>
<sequence length="619" mass="69993">AHEAKTQRTENTYKKSAVLLQHLFSRPNVVGEGLLHLVSEIPFVAARPVEKSLQEVCLPFGITQGDEIPFIAFKDSVVNEHAEIIWTKAHLLPTSADPRFHSFELSSDCRHRNVDQYIKVFVEQLGIQIKPSVALVISHCQTVSTRKNITTDQCSAVTRVMERIYEFLQANAINDPEARRVLETMRFIAVEEGKKFILPTQAVIELYEHFEIKPFLYRIPAVFGKFQTLFEFVGCSKTVSCRDYAVVLEMMHEKCKGSKLNPNELTKCSKAIRGFFKTLQDDPRSVLTLSKLYLPAMPSEFCLSNEHLKISTIPVTLRLSTELLFDDAPTYGYRIKGLEQPFVLELSLLNVSRKSAMINFTDLMLKLPPEVQPRMLSSVVKEKLCDPVKTKIVANGAVDTMKVKISSIPFARGVARIIKHVNHQDKDFDLSVLRGIEESLRSIDLFAVEGLRTSLFLYEVQIPESEADVPFLVDKPELSALGKSKVYIDTLSGVSDAIPIISDIIGEMYGEFLQKKANLIGEMLRCPPSSIWPLLDRMKVRKDDSYTTADLYIYPEPGTLIPIEDHHLLKEAFEEFEAGEYVGYQLHDPSLAQREGTPTYIYAIIVEEINSEDTAILTK</sequence>
<comment type="caution">
    <text evidence="1">The sequence shown here is derived from an EMBL/GenBank/DDBJ whole genome shotgun (WGS) entry which is preliminary data.</text>
</comment>
<feature type="non-terminal residue" evidence="1">
    <location>
        <position position="1"/>
    </location>
</feature>
<evidence type="ECO:0000313" key="1">
    <source>
        <dbReference type="EMBL" id="CAH3173932.1"/>
    </source>
</evidence>
<protein>
    <submittedName>
        <fullName evidence="1">Uncharacterized protein</fullName>
    </submittedName>
</protein>
<keyword evidence="2" id="KW-1185">Reference proteome</keyword>
<gene>
    <name evidence="1" type="ORF">PEVE_00009308</name>
</gene>
<organism evidence="1 2">
    <name type="scientific">Porites evermanni</name>
    <dbReference type="NCBI Taxonomy" id="104178"/>
    <lineage>
        <taxon>Eukaryota</taxon>
        <taxon>Metazoa</taxon>
        <taxon>Cnidaria</taxon>
        <taxon>Anthozoa</taxon>
        <taxon>Hexacorallia</taxon>
        <taxon>Scleractinia</taxon>
        <taxon>Fungiina</taxon>
        <taxon>Poritidae</taxon>
        <taxon>Porites</taxon>
    </lineage>
</organism>
<dbReference type="InterPro" id="IPR052972">
    <property type="entry name" value="Sacsin_chaperone_reg"/>
</dbReference>
<name>A0ABN8R7R8_9CNID</name>
<dbReference type="EMBL" id="CALNXI010001640">
    <property type="protein sequence ID" value="CAH3173932.1"/>
    <property type="molecule type" value="Genomic_DNA"/>
</dbReference>
<dbReference type="Proteomes" id="UP001159427">
    <property type="component" value="Unassembled WGS sequence"/>
</dbReference>
<reference evidence="1 2" key="1">
    <citation type="submission" date="2022-05" db="EMBL/GenBank/DDBJ databases">
        <authorList>
            <consortium name="Genoscope - CEA"/>
            <person name="William W."/>
        </authorList>
    </citation>
    <scope>NUCLEOTIDE SEQUENCE [LARGE SCALE GENOMIC DNA]</scope>
</reference>
<dbReference type="PANTHER" id="PTHR15600:SF42">
    <property type="entry name" value="SACSIN"/>
    <property type="match status" value="1"/>
</dbReference>
<accession>A0ABN8R7R8</accession>